<dbReference type="InterPro" id="IPR023213">
    <property type="entry name" value="CAT-like_dom_sf"/>
</dbReference>
<dbReference type="GeneID" id="55992199"/>
<dbReference type="RefSeq" id="XP_035343759.1">
    <property type="nucleotide sequence ID" value="XM_035487866.1"/>
</dbReference>
<dbReference type="AlphaFoldDB" id="A0A7H8QVN9"/>
<accession>A0A7H8QVN9</accession>
<organism evidence="1 2">
    <name type="scientific">Talaromyces rugulosus</name>
    <name type="common">Penicillium rugulosum</name>
    <dbReference type="NCBI Taxonomy" id="121627"/>
    <lineage>
        <taxon>Eukaryota</taxon>
        <taxon>Fungi</taxon>
        <taxon>Dikarya</taxon>
        <taxon>Ascomycota</taxon>
        <taxon>Pezizomycotina</taxon>
        <taxon>Eurotiomycetes</taxon>
        <taxon>Eurotiomycetidae</taxon>
        <taxon>Eurotiales</taxon>
        <taxon>Trichocomaceae</taxon>
        <taxon>Talaromyces</taxon>
        <taxon>Talaromyces sect. Islandici</taxon>
    </lineage>
</organism>
<dbReference type="KEGG" id="trg:TRUGW13939_04699"/>
<keyword evidence="2" id="KW-1185">Reference proteome</keyword>
<sequence>MHDQILDMHFWDNVRPLKSMLGSMTLVFDVILNAPDLEKSLKKLIEMDGWNRLGAGLRAKPMNSFFISVPRHFERERPSVMFTEEHYSMPMKDHPVASQFPKAGSHPSIHPGPETFRSLAVHNESPKSVTGFLWKKNPFIHLHVVTFDDGTLVSLLWPHVMCDCIGWAIILRSWAAIVAGRGHNVPKFNGYYRDAMERLGKTPQPKKSVLETRLTTLAGVKAKGGCIMRSLSFVPHKMESRIFCLPAEFLQKTYGAAVSAVPHDFHLSEDDVITAWATQILCKRMPTSSRAVAICKFFDSRPLLHEAFSKHGVYVQNASFPYVTRMTAASICSNPISNVAKEVRLAFNEQARRDQLLSLAELMRKDHIANKIPLLARLDAHPVIFINWNKANIWSTVDFTAATLPSGEAEDNGDTISPEVRARPVYFHSDLVGEHDLSQHEVFAMYGKDPKGNFWMSASLRRESMRCFEREFHKISSK</sequence>
<dbReference type="Gene3D" id="3.30.559.10">
    <property type="entry name" value="Chloramphenicol acetyltransferase-like domain"/>
    <property type="match status" value="2"/>
</dbReference>
<evidence type="ECO:0000313" key="2">
    <source>
        <dbReference type="Proteomes" id="UP000509510"/>
    </source>
</evidence>
<reference evidence="2" key="1">
    <citation type="submission" date="2020-06" db="EMBL/GenBank/DDBJ databases">
        <title>A chromosome-scale genome assembly of Talaromyces rugulosus W13939.</title>
        <authorList>
            <person name="Wang B."/>
            <person name="Guo L."/>
            <person name="Ye K."/>
            <person name="Wang L."/>
        </authorList>
    </citation>
    <scope>NUCLEOTIDE SEQUENCE [LARGE SCALE GENOMIC DNA]</scope>
    <source>
        <strain evidence="2">W13939</strain>
    </source>
</reference>
<protein>
    <submittedName>
        <fullName evidence="1">Uncharacterized protein</fullName>
    </submittedName>
</protein>
<gene>
    <name evidence="1" type="ORF">TRUGW13939_04699</name>
</gene>
<dbReference type="EMBL" id="CP055899">
    <property type="protein sequence ID" value="QKX57581.1"/>
    <property type="molecule type" value="Genomic_DNA"/>
</dbReference>
<dbReference type="Proteomes" id="UP000509510">
    <property type="component" value="Chromosome II"/>
</dbReference>
<proteinExistence type="predicted"/>
<evidence type="ECO:0000313" key="1">
    <source>
        <dbReference type="EMBL" id="QKX57581.1"/>
    </source>
</evidence>
<name>A0A7H8QVN9_TALRU</name>
<dbReference type="OrthoDB" id="21502at2759"/>